<feature type="region of interest" description="Disordered" evidence="1">
    <location>
        <begin position="42"/>
        <end position="132"/>
    </location>
</feature>
<dbReference type="AlphaFoldDB" id="A0A9K3GHK4"/>
<name>A0A9K3GHK4_9EUKA</name>
<keyword evidence="3" id="KW-1185">Reference proteome</keyword>
<protein>
    <submittedName>
        <fullName evidence="2">Uncharacterized protein</fullName>
    </submittedName>
</protein>
<reference evidence="2 3" key="1">
    <citation type="journal article" date="2018" name="PLoS ONE">
        <title>The draft genome of Kipferlia bialata reveals reductive genome evolution in fornicate parasites.</title>
        <authorList>
            <person name="Tanifuji G."/>
            <person name="Takabayashi S."/>
            <person name="Kume K."/>
            <person name="Takagi M."/>
            <person name="Nakayama T."/>
            <person name="Kamikawa R."/>
            <person name="Inagaki Y."/>
            <person name="Hashimoto T."/>
        </authorList>
    </citation>
    <scope>NUCLEOTIDE SEQUENCE [LARGE SCALE GENOMIC DNA]</scope>
    <source>
        <strain evidence="2">NY0173</strain>
    </source>
</reference>
<proteinExistence type="predicted"/>
<organism evidence="2 3">
    <name type="scientific">Kipferlia bialata</name>
    <dbReference type="NCBI Taxonomy" id="797122"/>
    <lineage>
        <taxon>Eukaryota</taxon>
        <taxon>Metamonada</taxon>
        <taxon>Carpediemonas-like organisms</taxon>
        <taxon>Kipferlia</taxon>
    </lineage>
</organism>
<evidence type="ECO:0000313" key="2">
    <source>
        <dbReference type="EMBL" id="GIQ82466.1"/>
    </source>
</evidence>
<sequence length="132" mass="14435">MILARPPPGRSRPPGPRDGPPCLTPWDSGGWVVSPWGCICPHRREPRRHHQSQTQPERQPERRPRRHPPPLSLPGTQSPAHLLSLQGSVCQSLPLPEAHPYSPSDTLWHCDSDESPSPPPSGPPSLSGDCNA</sequence>
<dbReference type="EMBL" id="BDIP01000703">
    <property type="protein sequence ID" value="GIQ82466.1"/>
    <property type="molecule type" value="Genomic_DNA"/>
</dbReference>
<gene>
    <name evidence="2" type="ORF">KIPB_003610</name>
</gene>
<evidence type="ECO:0000313" key="3">
    <source>
        <dbReference type="Proteomes" id="UP000265618"/>
    </source>
</evidence>
<comment type="caution">
    <text evidence="2">The sequence shown here is derived from an EMBL/GenBank/DDBJ whole genome shotgun (WGS) entry which is preliminary data.</text>
</comment>
<accession>A0A9K3GHK4</accession>
<evidence type="ECO:0000256" key="1">
    <source>
        <dbReference type="SAM" id="MobiDB-lite"/>
    </source>
</evidence>
<feature type="compositionally biased region" description="Pro residues" evidence="1">
    <location>
        <begin position="1"/>
        <end position="23"/>
    </location>
</feature>
<dbReference type="Proteomes" id="UP000265618">
    <property type="component" value="Unassembled WGS sequence"/>
</dbReference>
<feature type="region of interest" description="Disordered" evidence="1">
    <location>
        <begin position="1"/>
        <end position="26"/>
    </location>
</feature>
<feature type="compositionally biased region" description="Polar residues" evidence="1">
    <location>
        <begin position="74"/>
        <end position="91"/>
    </location>
</feature>